<evidence type="ECO:0000313" key="3">
    <source>
        <dbReference type="Proteomes" id="UP001556367"/>
    </source>
</evidence>
<keyword evidence="3" id="KW-1185">Reference proteome</keyword>
<dbReference type="EMBL" id="JASNQZ010000002">
    <property type="protein sequence ID" value="KAL0959529.1"/>
    <property type="molecule type" value="Genomic_DNA"/>
</dbReference>
<feature type="signal peptide" evidence="1">
    <location>
        <begin position="1"/>
        <end position="25"/>
    </location>
</feature>
<dbReference type="Proteomes" id="UP001556367">
    <property type="component" value="Unassembled WGS sequence"/>
</dbReference>
<comment type="caution">
    <text evidence="2">The sequence shown here is derived from an EMBL/GenBank/DDBJ whole genome shotgun (WGS) entry which is preliminary data.</text>
</comment>
<gene>
    <name evidence="2" type="ORF">HGRIS_011242</name>
</gene>
<organism evidence="2 3">
    <name type="scientific">Hohenbuehelia grisea</name>
    <dbReference type="NCBI Taxonomy" id="104357"/>
    <lineage>
        <taxon>Eukaryota</taxon>
        <taxon>Fungi</taxon>
        <taxon>Dikarya</taxon>
        <taxon>Basidiomycota</taxon>
        <taxon>Agaricomycotina</taxon>
        <taxon>Agaricomycetes</taxon>
        <taxon>Agaricomycetidae</taxon>
        <taxon>Agaricales</taxon>
        <taxon>Pleurotineae</taxon>
        <taxon>Pleurotaceae</taxon>
        <taxon>Hohenbuehelia</taxon>
    </lineage>
</organism>
<protein>
    <recommendedName>
        <fullName evidence="4">Plethodontid modulating factor</fullName>
    </recommendedName>
</protein>
<proteinExistence type="predicted"/>
<accession>A0ABR3JVA7</accession>
<keyword evidence="1" id="KW-0732">Signal</keyword>
<feature type="chain" id="PRO_5046185121" description="Plethodontid modulating factor" evidence="1">
    <location>
        <begin position="26"/>
        <end position="109"/>
    </location>
</feature>
<reference evidence="3" key="1">
    <citation type="submission" date="2024-06" db="EMBL/GenBank/DDBJ databases">
        <title>Multi-omics analyses provide insights into the biosynthesis of the anticancer antibiotic pleurotin in Hohenbuehelia grisea.</title>
        <authorList>
            <person name="Weaver J.A."/>
            <person name="Alberti F."/>
        </authorList>
    </citation>
    <scope>NUCLEOTIDE SEQUENCE [LARGE SCALE GENOMIC DNA]</scope>
    <source>
        <strain evidence="3">T-177</strain>
    </source>
</reference>
<name>A0ABR3JVA7_9AGAR</name>
<evidence type="ECO:0000313" key="2">
    <source>
        <dbReference type="EMBL" id="KAL0959529.1"/>
    </source>
</evidence>
<evidence type="ECO:0008006" key="4">
    <source>
        <dbReference type="Google" id="ProtNLM"/>
    </source>
</evidence>
<evidence type="ECO:0000256" key="1">
    <source>
        <dbReference type="SAM" id="SignalP"/>
    </source>
</evidence>
<sequence length="109" mass="11402">MPLYLNLFHSVLVAIVVTGALLVAADDPISYTHLSCTTGETEGALYSDPAGKCHCGPKDGVPAEYNKCEPPAGNEYALAVCTQVSDGTSSKCSKGCTTKYALDAIQRDT</sequence>